<keyword evidence="4" id="KW-1185">Reference proteome</keyword>
<accession>A0A1Q2KYP8</accession>
<comment type="similarity">
    <text evidence="1">Belongs to the PemK/MazF family.</text>
</comment>
<reference evidence="3 4" key="1">
    <citation type="submission" date="2017-02" db="EMBL/GenBank/DDBJ databases">
        <title>The complete genomic sequence of a novel cold adapted crude oil-degrading bacterium Planococcus qaidamina Y42.</title>
        <authorList>
            <person name="Yang R."/>
        </authorList>
    </citation>
    <scope>NUCLEOTIDE SEQUENCE [LARGE SCALE GENOMIC DNA]</scope>
    <source>
        <strain evidence="3 4">Y42</strain>
    </source>
</reference>
<dbReference type="GO" id="GO:0003677">
    <property type="term" value="F:DNA binding"/>
    <property type="evidence" value="ECO:0007669"/>
    <property type="project" value="InterPro"/>
</dbReference>
<proteinExistence type="inferred from homology"/>
<dbReference type="InterPro" id="IPR003477">
    <property type="entry name" value="PemK-like"/>
</dbReference>
<protein>
    <submittedName>
        <fullName evidence="3">Toxin MazF</fullName>
    </submittedName>
</protein>
<sequence>MGYKAKQGDIIFADLNPRTGYEQAGKRPCLVVSNNFYNNLSNIAIVAPITNTVRAFPLNVPLTADNKTTGMVLCQHIRAIDTQARNAEFKETAASETLGKVLEILPKLF</sequence>
<dbReference type="InterPro" id="IPR011067">
    <property type="entry name" value="Plasmid_toxin/cell-grow_inhib"/>
</dbReference>
<dbReference type="GO" id="GO:0004521">
    <property type="term" value="F:RNA endonuclease activity"/>
    <property type="evidence" value="ECO:0007669"/>
    <property type="project" value="TreeGrafter"/>
</dbReference>
<dbReference type="SUPFAM" id="SSF50118">
    <property type="entry name" value="Cell growth inhibitor/plasmid maintenance toxic component"/>
    <property type="match status" value="1"/>
</dbReference>
<dbReference type="EMBL" id="CP019640">
    <property type="protein sequence ID" value="AQQ53330.1"/>
    <property type="molecule type" value="Genomic_DNA"/>
</dbReference>
<evidence type="ECO:0000256" key="2">
    <source>
        <dbReference type="ARBA" id="ARBA00022649"/>
    </source>
</evidence>
<keyword evidence="2" id="KW-1277">Toxin-antitoxin system</keyword>
<gene>
    <name evidence="3" type="ORF">B0X71_09725</name>
</gene>
<dbReference type="PANTHER" id="PTHR33988">
    <property type="entry name" value="ENDORIBONUCLEASE MAZF-RELATED"/>
    <property type="match status" value="1"/>
</dbReference>
<name>A0A1Q2KYP8_9BACL</name>
<dbReference type="GO" id="GO:0006402">
    <property type="term" value="P:mRNA catabolic process"/>
    <property type="evidence" value="ECO:0007669"/>
    <property type="project" value="TreeGrafter"/>
</dbReference>
<evidence type="ECO:0000256" key="1">
    <source>
        <dbReference type="ARBA" id="ARBA00007521"/>
    </source>
</evidence>
<dbReference type="KEGG" id="pmar:B0X71_09725"/>
<dbReference type="Proteomes" id="UP000188184">
    <property type="component" value="Chromosome"/>
</dbReference>
<dbReference type="OrthoDB" id="9808744at2"/>
<organism evidence="3 4">
    <name type="scientific">Planococcus lenghuensis</name>
    <dbReference type="NCBI Taxonomy" id="2213202"/>
    <lineage>
        <taxon>Bacteria</taxon>
        <taxon>Bacillati</taxon>
        <taxon>Bacillota</taxon>
        <taxon>Bacilli</taxon>
        <taxon>Bacillales</taxon>
        <taxon>Caryophanaceae</taxon>
        <taxon>Planococcus</taxon>
    </lineage>
</organism>
<dbReference type="GO" id="GO:0016075">
    <property type="term" value="P:rRNA catabolic process"/>
    <property type="evidence" value="ECO:0007669"/>
    <property type="project" value="TreeGrafter"/>
</dbReference>
<dbReference type="Pfam" id="PF02452">
    <property type="entry name" value="PemK_toxin"/>
    <property type="match status" value="1"/>
</dbReference>
<dbReference type="AlphaFoldDB" id="A0A1Q2KYP8"/>
<evidence type="ECO:0000313" key="3">
    <source>
        <dbReference type="EMBL" id="AQQ53330.1"/>
    </source>
</evidence>
<dbReference type="Gene3D" id="2.30.30.110">
    <property type="match status" value="1"/>
</dbReference>
<dbReference type="RefSeq" id="WP_077589218.1">
    <property type="nucleotide sequence ID" value="NZ_CP019640.1"/>
</dbReference>
<dbReference type="PANTHER" id="PTHR33988:SF3">
    <property type="entry name" value="ENDORIBONUCLEASE TOXIN CHPB-RELATED"/>
    <property type="match status" value="1"/>
</dbReference>
<evidence type="ECO:0000313" key="4">
    <source>
        <dbReference type="Proteomes" id="UP000188184"/>
    </source>
</evidence>